<reference evidence="2" key="1">
    <citation type="journal article" date="2019" name="Sci. Rep.">
        <title>Draft genome of Tanacetum cinerariifolium, the natural source of mosquito coil.</title>
        <authorList>
            <person name="Yamashiro T."/>
            <person name="Shiraishi A."/>
            <person name="Satake H."/>
            <person name="Nakayama K."/>
        </authorList>
    </citation>
    <scope>NUCLEOTIDE SEQUENCE</scope>
</reference>
<protein>
    <submittedName>
        <fullName evidence="2">Uncharacterized protein</fullName>
    </submittedName>
</protein>
<dbReference type="EMBL" id="BKCJ011118569">
    <property type="protein sequence ID" value="GFC89010.1"/>
    <property type="molecule type" value="Genomic_DNA"/>
</dbReference>
<evidence type="ECO:0000313" key="2">
    <source>
        <dbReference type="EMBL" id="GFC89010.1"/>
    </source>
</evidence>
<accession>A0A699RR04</accession>
<feature type="coiled-coil region" evidence="1">
    <location>
        <begin position="2"/>
        <end position="29"/>
    </location>
</feature>
<feature type="non-terminal residue" evidence="2">
    <location>
        <position position="1"/>
    </location>
</feature>
<comment type="caution">
    <text evidence="2">The sequence shown here is derived from an EMBL/GenBank/DDBJ whole genome shotgun (WGS) entry which is preliminary data.</text>
</comment>
<proteinExistence type="predicted"/>
<sequence length="73" mass="8497">QKAAKRRRLREQAKEAKDLKKQLEVVADEDDDMFVEATLIGTKVPVVNYELVNVARLYVEEESEMSLELLRFT</sequence>
<evidence type="ECO:0000256" key="1">
    <source>
        <dbReference type="SAM" id="Coils"/>
    </source>
</evidence>
<organism evidence="2">
    <name type="scientific">Tanacetum cinerariifolium</name>
    <name type="common">Dalmatian daisy</name>
    <name type="synonym">Chrysanthemum cinerariifolium</name>
    <dbReference type="NCBI Taxonomy" id="118510"/>
    <lineage>
        <taxon>Eukaryota</taxon>
        <taxon>Viridiplantae</taxon>
        <taxon>Streptophyta</taxon>
        <taxon>Embryophyta</taxon>
        <taxon>Tracheophyta</taxon>
        <taxon>Spermatophyta</taxon>
        <taxon>Magnoliopsida</taxon>
        <taxon>eudicotyledons</taxon>
        <taxon>Gunneridae</taxon>
        <taxon>Pentapetalae</taxon>
        <taxon>asterids</taxon>
        <taxon>campanulids</taxon>
        <taxon>Asterales</taxon>
        <taxon>Asteraceae</taxon>
        <taxon>Asteroideae</taxon>
        <taxon>Anthemideae</taxon>
        <taxon>Anthemidinae</taxon>
        <taxon>Tanacetum</taxon>
    </lineage>
</organism>
<dbReference type="AlphaFoldDB" id="A0A699RR04"/>
<gene>
    <name evidence="2" type="ORF">Tci_860980</name>
</gene>
<name>A0A699RR04_TANCI</name>
<keyword evidence="1" id="KW-0175">Coiled coil</keyword>